<dbReference type="GO" id="GO:0005524">
    <property type="term" value="F:ATP binding"/>
    <property type="evidence" value="ECO:0007669"/>
    <property type="project" value="UniProtKB-KW"/>
</dbReference>
<organism evidence="6 7">
    <name type="scientific">Jeotgalibaca ciconiae</name>
    <dbReference type="NCBI Taxonomy" id="2496265"/>
    <lineage>
        <taxon>Bacteria</taxon>
        <taxon>Bacillati</taxon>
        <taxon>Bacillota</taxon>
        <taxon>Bacilli</taxon>
        <taxon>Lactobacillales</taxon>
        <taxon>Carnobacteriaceae</taxon>
        <taxon>Jeotgalibaca</taxon>
    </lineage>
</organism>
<keyword evidence="4" id="KW-0812">Transmembrane</keyword>
<evidence type="ECO:0000256" key="2">
    <source>
        <dbReference type="ARBA" id="ARBA00022840"/>
    </source>
</evidence>
<keyword evidence="1" id="KW-0547">Nucleotide-binding</keyword>
<dbReference type="Gene3D" id="3.40.50.300">
    <property type="entry name" value="P-loop containing nucleotide triphosphate hydrolases"/>
    <property type="match status" value="1"/>
</dbReference>
<dbReference type="SMART" id="SM00534">
    <property type="entry name" value="MUTSac"/>
    <property type="match status" value="1"/>
</dbReference>
<gene>
    <name evidence="6" type="ORF">EJN90_08555</name>
</gene>
<dbReference type="AlphaFoldDB" id="A0A3Q9BLF5"/>
<evidence type="ECO:0000313" key="6">
    <source>
        <dbReference type="EMBL" id="AZP04679.1"/>
    </source>
</evidence>
<dbReference type="RefSeq" id="WP_126110324.1">
    <property type="nucleotide sequence ID" value="NZ_CP034465.1"/>
</dbReference>
<keyword evidence="3" id="KW-0238">DNA-binding</keyword>
<feature type="transmembrane region" description="Helical" evidence="4">
    <location>
        <begin position="6"/>
        <end position="23"/>
    </location>
</feature>
<dbReference type="OrthoDB" id="9802448at2"/>
<dbReference type="InterPro" id="IPR000432">
    <property type="entry name" value="DNA_mismatch_repair_MutS_C"/>
</dbReference>
<name>A0A3Q9BLF5_9LACT</name>
<evidence type="ECO:0000256" key="3">
    <source>
        <dbReference type="ARBA" id="ARBA00023125"/>
    </source>
</evidence>
<keyword evidence="4" id="KW-1133">Transmembrane helix</keyword>
<dbReference type="GO" id="GO:0005829">
    <property type="term" value="C:cytosol"/>
    <property type="evidence" value="ECO:0007669"/>
    <property type="project" value="TreeGrafter"/>
</dbReference>
<evidence type="ECO:0000256" key="4">
    <source>
        <dbReference type="SAM" id="Phobius"/>
    </source>
</evidence>
<dbReference type="GO" id="GO:0140664">
    <property type="term" value="F:ATP-dependent DNA damage sensor activity"/>
    <property type="evidence" value="ECO:0007669"/>
    <property type="project" value="InterPro"/>
</dbReference>
<dbReference type="GO" id="GO:0006298">
    <property type="term" value="P:mismatch repair"/>
    <property type="evidence" value="ECO:0007669"/>
    <property type="project" value="InterPro"/>
</dbReference>
<dbReference type="PANTHER" id="PTHR11361">
    <property type="entry name" value="DNA MISMATCH REPAIR PROTEIN MUTS FAMILY MEMBER"/>
    <property type="match status" value="1"/>
</dbReference>
<proteinExistence type="predicted"/>
<keyword evidence="2" id="KW-0067">ATP-binding</keyword>
<evidence type="ECO:0000259" key="5">
    <source>
        <dbReference type="SMART" id="SM00534"/>
    </source>
</evidence>
<dbReference type="KEGG" id="jeh:EJN90_08555"/>
<evidence type="ECO:0000313" key="7">
    <source>
        <dbReference type="Proteomes" id="UP000273326"/>
    </source>
</evidence>
<dbReference type="SUPFAM" id="SSF52540">
    <property type="entry name" value="P-loop containing nucleoside triphosphate hydrolases"/>
    <property type="match status" value="1"/>
</dbReference>
<sequence>MGDRYIVISIVVAVCCVIIFMEIRSRLKLKAKVRNQWGEAPYQVRFDKEKSLKTAWQTEKNFSEWDSEIDDLTWNDLDLFDVFETINATYSSIGSQALYCQLRNYHFKKDEQLEKVIKYYEENPQTREKVQYQFARLGKQDNNLVTAYLSKPQNQLGNLYIYLALGLFPFIGVLLLLFGQLAGGFFLLASAVLNPIYYMIKKLSLETELNSMRYFVQMIATANKLAKIETPLQKPLQEALKPLRTIPQFGFAFRLKGNTEADLIFDYLNMVVMLPFISYSFVLNSLQKNQKKAIQVWQLLGKLELAVAILNFRTYMPLSCEPEFQEDGVTAESIYHPLLEEPVTNPLHWEKNTLVTGSNASGKSTYIKSVAINCILAQTIQTALASSFSLAPGHVITSMAVEDNIFEGDSYFIAEIKSIKRLLTQVETNEKCYCFIDEILKGTNTIERIAASSSVVHWLRNFPSLAFIATHDIELTEILKTSCKNVHFAESVTKEEGVVFDYLLKSGPARVRNAISLLKVLDYPVEIIQSAQKEAAHFDHHRKWQPLSDS</sequence>
<dbReference type="InterPro" id="IPR045076">
    <property type="entry name" value="MutS"/>
</dbReference>
<dbReference type="GO" id="GO:0030983">
    <property type="term" value="F:mismatched DNA binding"/>
    <property type="evidence" value="ECO:0007669"/>
    <property type="project" value="InterPro"/>
</dbReference>
<keyword evidence="7" id="KW-1185">Reference proteome</keyword>
<protein>
    <submittedName>
        <fullName evidence="6">DNA mismatch repair protein MutS</fullName>
    </submittedName>
</protein>
<dbReference type="PANTHER" id="PTHR11361:SF152">
    <property type="entry name" value="DNA MISMATCH REPAIR PROTEIN"/>
    <property type="match status" value="1"/>
</dbReference>
<dbReference type="Proteomes" id="UP000273326">
    <property type="component" value="Chromosome"/>
</dbReference>
<dbReference type="EMBL" id="CP034465">
    <property type="protein sequence ID" value="AZP04679.1"/>
    <property type="molecule type" value="Genomic_DNA"/>
</dbReference>
<dbReference type="InterPro" id="IPR027417">
    <property type="entry name" value="P-loop_NTPase"/>
</dbReference>
<reference evidence="7" key="1">
    <citation type="submission" date="2018-12" db="EMBL/GenBank/DDBJ databases">
        <title>Complete genome sequencing of Jeotgalibaca sp. H21T32.</title>
        <authorList>
            <person name="Bae J.-W."/>
            <person name="Lee S.-Y."/>
        </authorList>
    </citation>
    <scope>NUCLEOTIDE SEQUENCE [LARGE SCALE GENOMIC DNA]</scope>
    <source>
        <strain evidence="7">H21T32</strain>
    </source>
</reference>
<feature type="domain" description="DNA mismatch repair proteins mutS family" evidence="5">
    <location>
        <begin position="350"/>
        <end position="536"/>
    </location>
</feature>
<accession>A0A3Q9BLF5</accession>
<keyword evidence="4" id="KW-0472">Membrane</keyword>
<evidence type="ECO:0000256" key="1">
    <source>
        <dbReference type="ARBA" id="ARBA00022741"/>
    </source>
</evidence>
<feature type="transmembrane region" description="Helical" evidence="4">
    <location>
        <begin position="159"/>
        <end position="178"/>
    </location>
</feature>
<dbReference type="Pfam" id="PF00488">
    <property type="entry name" value="MutS_V"/>
    <property type="match status" value="1"/>
</dbReference>